<evidence type="ECO:0000313" key="3">
    <source>
        <dbReference type="Proteomes" id="UP001143328"/>
    </source>
</evidence>
<dbReference type="SUPFAM" id="SSF103515">
    <property type="entry name" value="Autotransporter"/>
    <property type="match status" value="1"/>
</dbReference>
<name>A0A9W6NG59_9PSED</name>
<dbReference type="InterPro" id="IPR005546">
    <property type="entry name" value="Autotransporte_beta"/>
</dbReference>
<feature type="domain" description="Autotransporter" evidence="1">
    <location>
        <begin position="234"/>
        <end position="462"/>
    </location>
</feature>
<dbReference type="InterPro" id="IPR036709">
    <property type="entry name" value="Autotransporte_beta_dom_sf"/>
</dbReference>
<reference evidence="2" key="2">
    <citation type="submission" date="2023-01" db="EMBL/GenBank/DDBJ databases">
        <authorList>
            <person name="Sun Q."/>
            <person name="Evtushenko L."/>
        </authorList>
    </citation>
    <scope>NUCLEOTIDE SEQUENCE</scope>
    <source>
        <strain evidence="2">VKM B-2935</strain>
    </source>
</reference>
<accession>A0A9W6NG59</accession>
<dbReference type="Pfam" id="PF03797">
    <property type="entry name" value="Autotransporter"/>
    <property type="match status" value="1"/>
</dbReference>
<dbReference type="AlphaFoldDB" id="A0A9W6NG59"/>
<dbReference type="Gene3D" id="2.40.128.130">
    <property type="entry name" value="Autotransporter beta-domain"/>
    <property type="match status" value="1"/>
</dbReference>
<dbReference type="EMBL" id="BSFN01000011">
    <property type="protein sequence ID" value="GLK90429.1"/>
    <property type="molecule type" value="Genomic_DNA"/>
</dbReference>
<keyword evidence="3" id="KW-1185">Reference proteome</keyword>
<evidence type="ECO:0000259" key="1">
    <source>
        <dbReference type="Pfam" id="PF03797"/>
    </source>
</evidence>
<dbReference type="InterPro" id="IPR014262">
    <property type="entry name" value="HAF_rpt"/>
</dbReference>
<gene>
    <name evidence="2" type="ORF">GCM10017655_34930</name>
</gene>
<evidence type="ECO:0000313" key="2">
    <source>
        <dbReference type="EMBL" id="GLK90429.1"/>
    </source>
</evidence>
<proteinExistence type="predicted"/>
<comment type="caution">
    <text evidence="2">The sequence shown here is derived from an EMBL/GenBank/DDBJ whole genome shotgun (WGS) entry which is preliminary data.</text>
</comment>
<dbReference type="NCBIfam" id="TIGR02913">
    <property type="entry name" value="HAF_rpt"/>
    <property type="match status" value="2"/>
</dbReference>
<dbReference type="Proteomes" id="UP001143328">
    <property type="component" value="Unassembled WGS sequence"/>
</dbReference>
<protein>
    <recommendedName>
        <fullName evidence="1">Autotransporter domain-containing protein</fullName>
    </recommendedName>
</protein>
<reference evidence="2" key="1">
    <citation type="journal article" date="2014" name="Int. J. Syst. Evol. Microbiol.">
        <title>Complete genome sequence of Corynebacterium casei LMG S-19264T (=DSM 44701T), isolated from a smear-ripened cheese.</title>
        <authorList>
            <consortium name="US DOE Joint Genome Institute (JGI-PGF)"/>
            <person name="Walter F."/>
            <person name="Albersmeier A."/>
            <person name="Kalinowski J."/>
            <person name="Ruckert C."/>
        </authorList>
    </citation>
    <scope>NUCLEOTIDE SEQUENCE</scope>
    <source>
        <strain evidence="2">VKM B-2935</strain>
    </source>
</reference>
<sequence>MEDLGGLTATGASFANAISRNGAVIVGGALAGDGTYRPVIWENGSILELGSDGGIAHGVNADGTMVVGRSDETAFRWTAAGGLVNLGTLRGGDSSVARAVSDDGSVVVGSANVADLTERAFRWTEKTGMTSLGLLNGGSWSEATGVSADGTVIVGLGDIRNFEVRGFIWKGGVLQDLGHVQQSVVGSADTSAQLINSQVRRTRGLTQKQCIPAPGRDYCLSLGGGLSVGEGDESSRQSNGIAGAGVHLTPHTSVGLSLGVGANSGQANQARQDNELGFGAWVAYQQNPQTRTGWNGAFSVATNGGDSQFKRGDRADDVEQASTRVGVRSNAQRLALGYGVQVERALLTPEVAITHVHSRRQGFEERNVVLPMNVQGTRSTDTYATLALRGEAPVSERGSLNWSTSLDTLLGETKPGFEGQSDIPGLDRFAVRSSLEKRSLVPAATAGYRYALSENTSLGGQAQVSASTFEQQRPVYGLEMEYRYSF</sequence>
<organism evidence="2 3">
    <name type="scientific">Pseudomonas turukhanskensis</name>
    <dbReference type="NCBI Taxonomy" id="1806536"/>
    <lineage>
        <taxon>Bacteria</taxon>
        <taxon>Pseudomonadati</taxon>
        <taxon>Pseudomonadota</taxon>
        <taxon>Gammaproteobacteria</taxon>
        <taxon>Pseudomonadales</taxon>
        <taxon>Pseudomonadaceae</taxon>
        <taxon>Pseudomonas</taxon>
    </lineage>
</organism>